<name>A0ABY0GWS2_9PEZI</name>
<evidence type="ECO:0000313" key="1">
    <source>
        <dbReference type="EMBL" id="RYO79333.1"/>
    </source>
</evidence>
<evidence type="ECO:0000313" key="2">
    <source>
        <dbReference type="Proteomes" id="UP000294003"/>
    </source>
</evidence>
<dbReference type="SUPFAM" id="SSF52972">
    <property type="entry name" value="ITPase-like"/>
    <property type="match status" value="1"/>
</dbReference>
<gene>
    <name evidence="1" type="ORF">DL762_008218</name>
</gene>
<proteinExistence type="predicted"/>
<accession>A0ABY0GWS2</accession>
<sequence length="574" mass="63083">MARAVLDDEPDDEAVMPSSGAVCSGLIGANKVVINLPLQPAQASDIQAMVQDLPKPFGRLGILITGFGSALISDAVKEGDVVISRRDIGHGGAQNANLQHNPLLQAADVLQREVGADGRWLLSDFTARVSASTNTSNIMQERAHSLDDNPQLHYRNTSTNIRSGGEMRISGIATDVGTDFEDLPANSMIVLGVNDDKGLLEDNVSNRHDRENHVTARVILYAQELIKLSTMQYLMKTKSGIQGTETIVPPFMDPAIPPFESHRYPLSGKGVLLVIPTANKQKEAIWRGAFGDKAPNGTDLHIITAPFDSGVGEQPYNEAGSLGAHNRITNALRALHAANHQEMLRLRGIGTIIVACIESYIQTDHVPRPTDYGIVMIHNATADKTMACVSWGTTVDPAYVDRARRFGFDRDPNFGRVTVGQVLAAHIPGLDKADWHVVLGGRSRYELLKEAIAQLEIPWDWRGDQYCRRVLNIDLVEFEGTREVKTLEAFPIELSDDKEQIKSRLVKRGQDFESLIHQPYKAKVTETSQNSSAIENSPFSEGMENLISSFVRARPENEQGLWTPNQIEHIALTT</sequence>
<reference evidence="1 2" key="1">
    <citation type="submission" date="2018-06" db="EMBL/GenBank/DDBJ databases">
        <title>Complete Genomes of Monosporascus.</title>
        <authorList>
            <person name="Robinson A.J."/>
            <person name="Natvig D.O."/>
        </authorList>
    </citation>
    <scope>NUCLEOTIDE SEQUENCE [LARGE SCALE GENOMIC DNA]</scope>
    <source>
        <strain evidence="1 2">CBS 609.92</strain>
    </source>
</reference>
<organism evidence="1 2">
    <name type="scientific">Monosporascus cannonballus</name>
    <dbReference type="NCBI Taxonomy" id="155416"/>
    <lineage>
        <taxon>Eukaryota</taxon>
        <taxon>Fungi</taxon>
        <taxon>Dikarya</taxon>
        <taxon>Ascomycota</taxon>
        <taxon>Pezizomycotina</taxon>
        <taxon>Sordariomycetes</taxon>
        <taxon>Xylariomycetidae</taxon>
        <taxon>Xylariales</taxon>
        <taxon>Xylariales incertae sedis</taxon>
        <taxon>Monosporascus</taxon>
    </lineage>
</organism>
<dbReference type="EMBL" id="QJNS01000333">
    <property type="protein sequence ID" value="RYO79333.1"/>
    <property type="molecule type" value="Genomic_DNA"/>
</dbReference>
<keyword evidence="2" id="KW-1185">Reference proteome</keyword>
<dbReference type="Proteomes" id="UP000294003">
    <property type="component" value="Unassembled WGS sequence"/>
</dbReference>
<dbReference type="Gene3D" id="3.90.950.10">
    <property type="match status" value="1"/>
</dbReference>
<comment type="caution">
    <text evidence="1">The sequence shown here is derived from an EMBL/GenBank/DDBJ whole genome shotgun (WGS) entry which is preliminary data.</text>
</comment>
<evidence type="ECO:0008006" key="3">
    <source>
        <dbReference type="Google" id="ProtNLM"/>
    </source>
</evidence>
<protein>
    <recommendedName>
        <fullName evidence="3">Nucleoside phosphorylase domain-containing protein</fullName>
    </recommendedName>
</protein>
<dbReference type="InterPro" id="IPR029001">
    <property type="entry name" value="ITPase-like_fam"/>
</dbReference>